<dbReference type="PROSITE" id="PS51819">
    <property type="entry name" value="VOC"/>
    <property type="match status" value="1"/>
</dbReference>
<keyword evidence="2" id="KW-0560">Oxidoreductase</keyword>
<dbReference type="AlphaFoldDB" id="A0A1H4BRY6"/>
<reference evidence="3" key="1">
    <citation type="submission" date="2016-10" db="EMBL/GenBank/DDBJ databases">
        <authorList>
            <person name="Varghese N."/>
            <person name="Submissions S."/>
        </authorList>
    </citation>
    <scope>NUCLEOTIDE SEQUENCE [LARGE SCALE GENOMIC DNA]</scope>
    <source>
        <strain evidence="3">DSM 23920</strain>
    </source>
</reference>
<evidence type="ECO:0000313" key="3">
    <source>
        <dbReference type="Proteomes" id="UP000199656"/>
    </source>
</evidence>
<organism evidence="2 3">
    <name type="scientific">Chitinophaga terrae</name>
    <name type="common">ex Kim and Jung 2007</name>
    <dbReference type="NCBI Taxonomy" id="408074"/>
    <lineage>
        <taxon>Bacteria</taxon>
        <taxon>Pseudomonadati</taxon>
        <taxon>Bacteroidota</taxon>
        <taxon>Chitinophagia</taxon>
        <taxon>Chitinophagales</taxon>
        <taxon>Chitinophagaceae</taxon>
        <taxon>Chitinophaga</taxon>
    </lineage>
</organism>
<dbReference type="Gene3D" id="3.10.180.10">
    <property type="entry name" value="2,3-Dihydroxybiphenyl 1,2-Dioxygenase, domain 1"/>
    <property type="match status" value="1"/>
</dbReference>
<dbReference type="InterPro" id="IPR037523">
    <property type="entry name" value="VOC_core"/>
</dbReference>
<protein>
    <submittedName>
        <fullName evidence="2">Glyoxalase/Bleomycin resistance protein/Dioxygenase superfamily protein</fullName>
    </submittedName>
</protein>
<dbReference type="CDD" id="cd06587">
    <property type="entry name" value="VOC"/>
    <property type="match status" value="1"/>
</dbReference>
<keyword evidence="3" id="KW-1185">Reference proteome</keyword>
<feature type="domain" description="VOC" evidence="1">
    <location>
        <begin position="2"/>
        <end position="119"/>
    </location>
</feature>
<dbReference type="SUPFAM" id="SSF54593">
    <property type="entry name" value="Glyoxalase/Bleomycin resistance protein/Dihydroxybiphenyl dioxygenase"/>
    <property type="match status" value="1"/>
</dbReference>
<dbReference type="InterPro" id="IPR051332">
    <property type="entry name" value="Fosfomycin_Res_Enzymes"/>
</dbReference>
<dbReference type="Proteomes" id="UP000199656">
    <property type="component" value="Unassembled WGS sequence"/>
</dbReference>
<dbReference type="PANTHER" id="PTHR36113">
    <property type="entry name" value="LYASE, PUTATIVE-RELATED-RELATED"/>
    <property type="match status" value="1"/>
</dbReference>
<dbReference type="OrthoDB" id="1270449at2"/>
<keyword evidence="2" id="KW-0223">Dioxygenase</keyword>
<accession>A0A1H4BRY6</accession>
<name>A0A1H4BRY6_9BACT</name>
<dbReference type="RefSeq" id="WP_089761593.1">
    <property type="nucleotide sequence ID" value="NZ_BKAT01000011.1"/>
</dbReference>
<dbReference type="STRING" id="408074.SAMN05660909_02250"/>
<dbReference type="EMBL" id="FNRL01000008">
    <property type="protein sequence ID" value="SEA50878.1"/>
    <property type="molecule type" value="Genomic_DNA"/>
</dbReference>
<gene>
    <name evidence="2" type="ORF">SAMN05660909_02250</name>
</gene>
<dbReference type="GO" id="GO:0051213">
    <property type="term" value="F:dioxygenase activity"/>
    <property type="evidence" value="ECO:0007669"/>
    <property type="project" value="UniProtKB-KW"/>
</dbReference>
<evidence type="ECO:0000313" key="2">
    <source>
        <dbReference type="EMBL" id="SEA50878.1"/>
    </source>
</evidence>
<dbReference type="InterPro" id="IPR029068">
    <property type="entry name" value="Glyas_Bleomycin-R_OHBP_Dase"/>
</dbReference>
<dbReference type="InterPro" id="IPR004360">
    <property type="entry name" value="Glyas_Fos-R_dOase_dom"/>
</dbReference>
<dbReference type="Pfam" id="PF00903">
    <property type="entry name" value="Glyoxalase"/>
    <property type="match status" value="1"/>
</dbReference>
<evidence type="ECO:0000259" key="1">
    <source>
        <dbReference type="PROSITE" id="PS51819"/>
    </source>
</evidence>
<proteinExistence type="predicted"/>
<dbReference type="PANTHER" id="PTHR36113:SF3">
    <property type="entry name" value="SLL5075 PROTEIN"/>
    <property type="match status" value="1"/>
</dbReference>
<sequence length="119" mass="13423">MTINHLNLVVPDVSKAATFFETYFNFHCDIVKGDNQIAVLTNKEKFSLVIMGSKTGDINYPAAFHTGFILDSPEAVDALHKKLADGNISVPEVPKKIRNSYGFYFYFDNLFIEVGHYLN</sequence>